<dbReference type="OrthoDB" id="232723at2"/>
<organism evidence="2 3">
    <name type="scientific">Anatilimnocola aggregata</name>
    <dbReference type="NCBI Taxonomy" id="2528021"/>
    <lineage>
        <taxon>Bacteria</taxon>
        <taxon>Pseudomonadati</taxon>
        <taxon>Planctomycetota</taxon>
        <taxon>Planctomycetia</taxon>
        <taxon>Pirellulales</taxon>
        <taxon>Pirellulaceae</taxon>
        <taxon>Anatilimnocola</taxon>
    </lineage>
</organism>
<dbReference type="InterPro" id="IPR025668">
    <property type="entry name" value="Tnp_DDE_dom"/>
</dbReference>
<proteinExistence type="predicted"/>
<evidence type="ECO:0000313" key="3">
    <source>
        <dbReference type="Proteomes" id="UP000315017"/>
    </source>
</evidence>
<evidence type="ECO:0000313" key="2">
    <source>
        <dbReference type="EMBL" id="QDU30641.1"/>
    </source>
</evidence>
<sequence length="453" mass="51441">MGDCQKSDLRVGFDRMLKLKFLGSQVTTDAGLLAYRELDEALGLTEMGAVVLTDSRQGSNKQHQLVPLLRQSIFSRLAGYEDVNDAERLCIDPAMRHVVGGRAALSDKRAASASEVGRFETETLSSKSNLTALMKLSGRWVDTVHQRKPLQQLILDLDSSVSETYGRQQGTAYNGHFECLCYHPLFLFNQFGDLESVLLRRGNKASAKYWRRVLLPVVERYRHLSIPKFFRGDAAFAIPELYGFLEAEQFWYAIRLKANAVLEREIAPLLTRPVGRPSHQPKVFYHSFQYQAKSWQQARRVVAKVEWHAGELFPRIGFIVTNLSWRSKNVVKFYNGRGTAEQWIKGGKNAVKWTKLSCRTFNDNQTRLQLFALAYNLGNFLRRLALPKAVRHWSLTTLRDKLIKIGAKVTKHSKYVTFQLAEVAVTRNLFAAILNRIAQLAIPPPVLVCGMPV</sequence>
<feature type="domain" description="Transposase DDE" evidence="1">
    <location>
        <begin position="11"/>
        <end position="441"/>
    </location>
</feature>
<reference evidence="2 3" key="1">
    <citation type="submission" date="2019-02" db="EMBL/GenBank/DDBJ databases">
        <title>Deep-cultivation of Planctomycetes and their phenomic and genomic characterization uncovers novel biology.</title>
        <authorList>
            <person name="Wiegand S."/>
            <person name="Jogler M."/>
            <person name="Boedeker C."/>
            <person name="Pinto D."/>
            <person name="Vollmers J."/>
            <person name="Rivas-Marin E."/>
            <person name="Kohn T."/>
            <person name="Peeters S.H."/>
            <person name="Heuer A."/>
            <person name="Rast P."/>
            <person name="Oberbeckmann S."/>
            <person name="Bunk B."/>
            <person name="Jeske O."/>
            <person name="Meyerdierks A."/>
            <person name="Storesund J.E."/>
            <person name="Kallscheuer N."/>
            <person name="Luecker S."/>
            <person name="Lage O.M."/>
            <person name="Pohl T."/>
            <person name="Merkel B.J."/>
            <person name="Hornburger P."/>
            <person name="Mueller R.-W."/>
            <person name="Bruemmer F."/>
            <person name="Labrenz M."/>
            <person name="Spormann A.M."/>
            <person name="Op den Camp H."/>
            <person name="Overmann J."/>
            <person name="Amann R."/>
            <person name="Jetten M.S.M."/>
            <person name="Mascher T."/>
            <person name="Medema M.H."/>
            <person name="Devos D.P."/>
            <person name="Kaster A.-K."/>
            <person name="Ovreas L."/>
            <person name="Rohde M."/>
            <person name="Galperin M.Y."/>
            <person name="Jogler C."/>
        </authorList>
    </citation>
    <scope>NUCLEOTIDE SEQUENCE [LARGE SCALE GENOMIC DNA]</scope>
    <source>
        <strain evidence="2 3">ETA_A8</strain>
    </source>
</reference>
<dbReference type="EMBL" id="CP036274">
    <property type="protein sequence ID" value="QDU30641.1"/>
    <property type="molecule type" value="Genomic_DNA"/>
</dbReference>
<dbReference type="Proteomes" id="UP000315017">
    <property type="component" value="Chromosome"/>
</dbReference>
<dbReference type="InterPro" id="IPR012337">
    <property type="entry name" value="RNaseH-like_sf"/>
</dbReference>
<name>A0A517YK83_9BACT</name>
<keyword evidence="3" id="KW-1185">Reference proteome</keyword>
<dbReference type="Pfam" id="PF13701">
    <property type="entry name" value="DDE_Tnp_1_4"/>
    <property type="match status" value="1"/>
</dbReference>
<accession>A0A517YK83</accession>
<dbReference type="SUPFAM" id="SSF53098">
    <property type="entry name" value="Ribonuclease H-like"/>
    <property type="match status" value="1"/>
</dbReference>
<dbReference type="KEGG" id="aagg:ETAA8_57870"/>
<dbReference type="RefSeq" id="WP_145096458.1">
    <property type="nucleotide sequence ID" value="NZ_CP036274.1"/>
</dbReference>
<protein>
    <submittedName>
        <fullName evidence="2">Transposase DDE domain protein</fullName>
    </submittedName>
</protein>
<dbReference type="AlphaFoldDB" id="A0A517YK83"/>
<dbReference type="InterPro" id="IPR047960">
    <property type="entry name" value="Transpos_IS1380"/>
</dbReference>
<gene>
    <name evidence="2" type="ORF">ETAA8_57870</name>
</gene>
<evidence type="ECO:0000259" key="1">
    <source>
        <dbReference type="Pfam" id="PF13701"/>
    </source>
</evidence>
<dbReference type="NCBIfam" id="NF033539">
    <property type="entry name" value="transpos_IS1380"/>
    <property type="match status" value="1"/>
</dbReference>